<keyword evidence="1" id="KW-0732">Signal</keyword>
<feature type="chain" id="PRO_5046179303" evidence="1">
    <location>
        <begin position="20"/>
        <end position="199"/>
    </location>
</feature>
<sequence>MKICLTLALFVFSALWANAQLAPMQLPKKITWVEETSARNARGEVTRTCNVFSIEGENWRCEFANQQAEIAITVCSQGKVTSSQTPAPSPSEGPATDLTSIYSALSSKAKFEVVDIIGGVGYSRFRETGSSGYTRLIWMDRTIGFPRRISTTLPDGSVREQSMRVLNVDTSLERRLFNASNLYPFFGHYLDEWHARLTK</sequence>
<protein>
    <submittedName>
        <fullName evidence="2">Uncharacterized protein</fullName>
    </submittedName>
</protein>
<organism evidence="2 3">
    <name type="scientific">Prosthecobacter algae</name>
    <dbReference type="NCBI Taxonomy" id="1144682"/>
    <lineage>
        <taxon>Bacteria</taxon>
        <taxon>Pseudomonadati</taxon>
        <taxon>Verrucomicrobiota</taxon>
        <taxon>Verrucomicrobiia</taxon>
        <taxon>Verrucomicrobiales</taxon>
        <taxon>Verrucomicrobiaceae</taxon>
        <taxon>Prosthecobacter</taxon>
    </lineage>
</organism>
<comment type="caution">
    <text evidence="2">The sequence shown here is derived from an EMBL/GenBank/DDBJ whole genome shotgun (WGS) entry which is preliminary data.</text>
</comment>
<name>A0ABP9NWY0_9BACT</name>
<evidence type="ECO:0000313" key="3">
    <source>
        <dbReference type="Proteomes" id="UP001499852"/>
    </source>
</evidence>
<proteinExistence type="predicted"/>
<evidence type="ECO:0000256" key="1">
    <source>
        <dbReference type="SAM" id="SignalP"/>
    </source>
</evidence>
<accession>A0ABP9NWY0</accession>
<dbReference type="RefSeq" id="WP_345735325.1">
    <property type="nucleotide sequence ID" value="NZ_BAABIA010000002.1"/>
</dbReference>
<dbReference type="Proteomes" id="UP001499852">
    <property type="component" value="Unassembled WGS sequence"/>
</dbReference>
<dbReference type="EMBL" id="BAABIA010000002">
    <property type="protein sequence ID" value="GAA5136111.1"/>
    <property type="molecule type" value="Genomic_DNA"/>
</dbReference>
<keyword evidence="3" id="KW-1185">Reference proteome</keyword>
<evidence type="ECO:0000313" key="2">
    <source>
        <dbReference type="EMBL" id="GAA5136111.1"/>
    </source>
</evidence>
<gene>
    <name evidence="2" type="ORF">GCM10023213_10570</name>
</gene>
<feature type="signal peptide" evidence="1">
    <location>
        <begin position="1"/>
        <end position="19"/>
    </location>
</feature>
<reference evidence="3" key="1">
    <citation type="journal article" date="2019" name="Int. J. Syst. Evol. Microbiol.">
        <title>The Global Catalogue of Microorganisms (GCM) 10K type strain sequencing project: providing services to taxonomists for standard genome sequencing and annotation.</title>
        <authorList>
            <consortium name="The Broad Institute Genomics Platform"/>
            <consortium name="The Broad Institute Genome Sequencing Center for Infectious Disease"/>
            <person name="Wu L."/>
            <person name="Ma J."/>
        </authorList>
    </citation>
    <scope>NUCLEOTIDE SEQUENCE [LARGE SCALE GENOMIC DNA]</scope>
    <source>
        <strain evidence="3">JCM 18053</strain>
    </source>
</reference>